<accession>A0A968GC52</accession>
<feature type="transmembrane region" description="Helical" evidence="7">
    <location>
        <begin position="173"/>
        <end position="196"/>
    </location>
</feature>
<dbReference type="Proteomes" id="UP000752013">
    <property type="component" value="Unassembled WGS sequence"/>
</dbReference>
<evidence type="ECO:0000256" key="2">
    <source>
        <dbReference type="ARBA" id="ARBA00008821"/>
    </source>
</evidence>
<protein>
    <submittedName>
        <fullName evidence="8">Purine/pyrimidine permease</fullName>
    </submittedName>
</protein>
<feature type="transmembrane region" description="Helical" evidence="7">
    <location>
        <begin position="59"/>
        <end position="76"/>
    </location>
</feature>
<comment type="caution">
    <text evidence="8">The sequence shown here is derived from an EMBL/GenBank/DDBJ whole genome shotgun (WGS) entry which is preliminary data.</text>
</comment>
<dbReference type="InterPro" id="IPR006043">
    <property type="entry name" value="NCS2"/>
</dbReference>
<evidence type="ECO:0000256" key="7">
    <source>
        <dbReference type="SAM" id="Phobius"/>
    </source>
</evidence>
<dbReference type="NCBIfam" id="TIGR00801">
    <property type="entry name" value="ncs2"/>
    <property type="match status" value="1"/>
</dbReference>
<dbReference type="RefSeq" id="WP_167703558.1">
    <property type="nucleotide sequence ID" value="NZ_CP118168.1"/>
</dbReference>
<evidence type="ECO:0000256" key="6">
    <source>
        <dbReference type="ARBA" id="ARBA00023136"/>
    </source>
</evidence>
<dbReference type="GO" id="GO:0005886">
    <property type="term" value="C:plasma membrane"/>
    <property type="evidence" value="ECO:0007669"/>
    <property type="project" value="TreeGrafter"/>
</dbReference>
<gene>
    <name evidence="8" type="ORF">HCT46_04295</name>
</gene>
<comment type="subcellular location">
    <subcellularLocation>
        <location evidence="1">Membrane</location>
        <topology evidence="1">Multi-pass membrane protein</topology>
    </subcellularLocation>
</comment>
<feature type="transmembrane region" description="Helical" evidence="7">
    <location>
        <begin position="308"/>
        <end position="330"/>
    </location>
</feature>
<evidence type="ECO:0000256" key="5">
    <source>
        <dbReference type="ARBA" id="ARBA00022989"/>
    </source>
</evidence>
<feature type="transmembrane region" description="Helical" evidence="7">
    <location>
        <begin position="12"/>
        <end position="29"/>
    </location>
</feature>
<evidence type="ECO:0000313" key="8">
    <source>
        <dbReference type="EMBL" id="NIZ47135.1"/>
    </source>
</evidence>
<evidence type="ECO:0000313" key="9">
    <source>
        <dbReference type="Proteomes" id="UP000752013"/>
    </source>
</evidence>
<feature type="transmembrane region" description="Helical" evidence="7">
    <location>
        <begin position="121"/>
        <end position="141"/>
    </location>
</feature>
<feature type="transmembrane region" description="Helical" evidence="7">
    <location>
        <begin position="147"/>
        <end position="166"/>
    </location>
</feature>
<dbReference type="Pfam" id="PF00860">
    <property type="entry name" value="Xan_ur_permease"/>
    <property type="match status" value="1"/>
</dbReference>
<keyword evidence="6 7" id="KW-0472">Membrane</keyword>
<proteinExistence type="inferred from homology"/>
<dbReference type="GO" id="GO:0042907">
    <property type="term" value="F:xanthine transmembrane transporter activity"/>
    <property type="evidence" value="ECO:0007669"/>
    <property type="project" value="TreeGrafter"/>
</dbReference>
<keyword evidence="4 7" id="KW-0812">Transmembrane</keyword>
<evidence type="ECO:0000256" key="3">
    <source>
        <dbReference type="ARBA" id="ARBA00022448"/>
    </source>
</evidence>
<dbReference type="NCBIfam" id="NF037981">
    <property type="entry name" value="NCS2_1"/>
    <property type="match status" value="1"/>
</dbReference>
<feature type="transmembrane region" description="Helical" evidence="7">
    <location>
        <begin position="216"/>
        <end position="243"/>
    </location>
</feature>
<evidence type="ECO:0000256" key="1">
    <source>
        <dbReference type="ARBA" id="ARBA00004141"/>
    </source>
</evidence>
<name>A0A968GC52_9SPIO</name>
<evidence type="ECO:0000256" key="4">
    <source>
        <dbReference type="ARBA" id="ARBA00022692"/>
    </source>
</evidence>
<feature type="transmembrane region" description="Helical" evidence="7">
    <location>
        <begin position="393"/>
        <end position="410"/>
    </location>
</feature>
<comment type="similarity">
    <text evidence="2">Belongs to the nucleobase:cation symporter-2 (NCS2) (TC 2.A.40) family.</text>
</comment>
<keyword evidence="9" id="KW-1185">Reference proteome</keyword>
<dbReference type="AlphaFoldDB" id="A0A968GC52"/>
<keyword evidence="5 7" id="KW-1133">Transmembrane helix</keyword>
<keyword evidence="3" id="KW-0813">Transport</keyword>
<dbReference type="PANTHER" id="PTHR42810:SF2">
    <property type="entry name" value="PURINE PERMEASE C1399.01C-RELATED"/>
    <property type="match status" value="1"/>
</dbReference>
<feature type="transmembrane region" description="Helical" evidence="7">
    <location>
        <begin position="35"/>
        <end position="52"/>
    </location>
</feature>
<dbReference type="PANTHER" id="PTHR42810">
    <property type="entry name" value="PURINE PERMEASE C1399.01C-RELATED"/>
    <property type="match status" value="1"/>
</dbReference>
<feature type="transmembrane region" description="Helical" evidence="7">
    <location>
        <begin position="369"/>
        <end position="387"/>
    </location>
</feature>
<feature type="transmembrane region" description="Helical" evidence="7">
    <location>
        <begin position="336"/>
        <end position="357"/>
    </location>
</feature>
<dbReference type="PROSITE" id="PS01116">
    <property type="entry name" value="XANTH_URACIL_PERMASE"/>
    <property type="match status" value="1"/>
</dbReference>
<reference evidence="8" key="1">
    <citation type="submission" date="2020-03" db="EMBL/GenBank/DDBJ databases">
        <title>Spirochaetal bacteria isolated from arthropods constitute a novel genus Entomospira genus novum within the order Spirochaetales.</title>
        <authorList>
            <person name="Grana-Miraglia L."/>
            <person name="Sikutova S."/>
            <person name="Fingerle V."/>
            <person name="Sing A."/>
            <person name="Castillo-Ramirez S."/>
            <person name="Margos G."/>
            <person name="Rudolf I."/>
        </authorList>
    </citation>
    <scope>NUCLEOTIDE SEQUENCE</scope>
    <source>
        <strain evidence="8">BR208</strain>
    </source>
</reference>
<sequence length="414" mass="43399">MQRVQGKTKYLLGLQHLLAMFGATVLVPFQTGMDPTLALLGAGVGTLVFHLVTGAQVPVFLGSSFAFIGAVHLVLLEQGLDAVKGAVIATGLIYIIFAIIIKKVGVQRVQQLFPPIVNGSIIILIGIRLSGVALSMAGLHANESVDWPALLIAASATITMIVAITVGHSFFKLIPILLAIVIGFFTAVIVDVVFHTQFVSMEGVIHAPWFSLTGETFLSLTTVPTFNISAILVIAPIALVVFIEHIGDMNTNGNVVGKNFIENPGIHRTMLGDGLASLTAGILGAPPNTTYSENTGVLAMTKVYDPSVIRLAAIYTIILSLIGKFGALIQSIPIPVMGGISIILFGSIAAMGAKTLAKAEIDFAHPRNLVITAVILILGTGIDQISITSTISISGLAIAGIMGVLFNLILPKEN</sequence>
<organism evidence="8 9">
    <name type="scientific">Entomospira nematocerorum</name>
    <dbReference type="NCBI Taxonomy" id="2719987"/>
    <lineage>
        <taxon>Bacteria</taxon>
        <taxon>Pseudomonadati</taxon>
        <taxon>Spirochaetota</taxon>
        <taxon>Spirochaetia</taxon>
        <taxon>Spirochaetales</taxon>
        <taxon>Spirochaetaceae</taxon>
        <taxon>Entomospira</taxon>
    </lineage>
</organism>
<dbReference type="InterPro" id="IPR006042">
    <property type="entry name" value="Xan_ur_permease"/>
</dbReference>
<dbReference type="EMBL" id="JAATLK010000001">
    <property type="protein sequence ID" value="NIZ47135.1"/>
    <property type="molecule type" value="Genomic_DNA"/>
</dbReference>
<feature type="transmembrane region" description="Helical" evidence="7">
    <location>
        <begin position="82"/>
        <end position="101"/>
    </location>
</feature>